<dbReference type="PROSITE" id="PS50928">
    <property type="entry name" value="ABC_TM1"/>
    <property type="match status" value="1"/>
</dbReference>
<keyword evidence="7 8" id="KW-0472">Membrane</keyword>
<protein>
    <submittedName>
        <fullName evidence="10">Amino-acid ABC transporter permease protein</fullName>
    </submittedName>
</protein>
<evidence type="ECO:0000256" key="2">
    <source>
        <dbReference type="ARBA" id="ARBA00010072"/>
    </source>
</evidence>
<dbReference type="AlphaFoldDB" id="N6U743"/>
<evidence type="ECO:0000256" key="7">
    <source>
        <dbReference type="ARBA" id="ARBA00023136"/>
    </source>
</evidence>
<dbReference type="InterPro" id="IPR043429">
    <property type="entry name" value="ArtM/GltK/GlnP/TcyL/YhdX-like"/>
</dbReference>
<dbReference type="PANTHER" id="PTHR30614:SF34">
    <property type="entry name" value="BLR6398 PROTEIN"/>
    <property type="match status" value="1"/>
</dbReference>
<proteinExistence type="inferred from homology"/>
<dbReference type="NCBIfam" id="TIGR01726">
    <property type="entry name" value="HEQRo_perm_3TM"/>
    <property type="match status" value="1"/>
</dbReference>
<dbReference type="RefSeq" id="WP_004112396.1">
    <property type="nucleotide sequence ID" value="NZ_AQHN01000028.1"/>
</dbReference>
<keyword evidence="5 8" id="KW-0812">Transmembrane</keyword>
<feature type="transmembrane region" description="Helical" evidence="8">
    <location>
        <begin position="20"/>
        <end position="41"/>
    </location>
</feature>
<keyword evidence="3 8" id="KW-0813">Transport</keyword>
<accession>N6U743</accession>
<keyword evidence="4" id="KW-1003">Cell membrane</keyword>
<dbReference type="PANTHER" id="PTHR30614">
    <property type="entry name" value="MEMBRANE COMPONENT OF AMINO ACID ABC TRANSPORTER"/>
    <property type="match status" value="1"/>
</dbReference>
<feature type="transmembrane region" description="Helical" evidence="8">
    <location>
        <begin position="187"/>
        <end position="208"/>
    </location>
</feature>
<dbReference type="InterPro" id="IPR010065">
    <property type="entry name" value="AA_ABC_transptr_permease_3TM"/>
</dbReference>
<comment type="caution">
    <text evidence="10">The sequence shown here is derived from an EMBL/GenBank/DDBJ whole genome shotgun (WGS) entry which is preliminary data.</text>
</comment>
<dbReference type="GO" id="GO:0022857">
    <property type="term" value="F:transmembrane transporter activity"/>
    <property type="evidence" value="ECO:0007669"/>
    <property type="project" value="InterPro"/>
</dbReference>
<dbReference type="InterPro" id="IPR000515">
    <property type="entry name" value="MetI-like"/>
</dbReference>
<dbReference type="Pfam" id="PF00528">
    <property type="entry name" value="BPD_transp_1"/>
    <property type="match status" value="1"/>
</dbReference>
<reference evidence="10 11" key="1">
    <citation type="journal article" date="2012" name="BMC Genomics">
        <title>Genomic basis of broad host range and environmental adaptability of Rhizobium tropici CIAT 899 and Rhizobium sp. PRF 81 which are used in inoculants for common bean (Phaseolus vulgaris L.).</title>
        <authorList>
            <person name="Ormeno-Orrillo E."/>
            <person name="Menna P."/>
            <person name="Almeida L.G."/>
            <person name="Ollero F.J."/>
            <person name="Nicolas M.F."/>
            <person name="Pains Rodrigues E."/>
            <person name="Shigueyoshi Nakatani A."/>
            <person name="Silva Batista J.S."/>
            <person name="Oliveira Chueire L.M."/>
            <person name="Souza R.C."/>
            <person name="Ribeiro Vasconcelos A.T."/>
            <person name="Megias M."/>
            <person name="Hungria M."/>
            <person name="Martinez-Romero E."/>
        </authorList>
    </citation>
    <scope>NUCLEOTIDE SEQUENCE [LARGE SCALE GENOMIC DNA]</scope>
    <source>
        <strain evidence="10 11">PRF 81</strain>
    </source>
</reference>
<keyword evidence="11" id="KW-1185">Reference proteome</keyword>
<evidence type="ECO:0000256" key="8">
    <source>
        <dbReference type="RuleBase" id="RU363032"/>
    </source>
</evidence>
<keyword evidence="6 8" id="KW-1133">Transmembrane helix</keyword>
<gene>
    <name evidence="10" type="ORF">RHSP_75665</name>
</gene>
<evidence type="ECO:0000256" key="4">
    <source>
        <dbReference type="ARBA" id="ARBA00022475"/>
    </source>
</evidence>
<name>N6U743_9HYPH</name>
<evidence type="ECO:0000256" key="1">
    <source>
        <dbReference type="ARBA" id="ARBA00004429"/>
    </source>
</evidence>
<evidence type="ECO:0000256" key="6">
    <source>
        <dbReference type="ARBA" id="ARBA00022989"/>
    </source>
</evidence>
<organism evidence="10 11">
    <name type="scientific">Rhizobium freirei PRF 81</name>
    <dbReference type="NCBI Taxonomy" id="363754"/>
    <lineage>
        <taxon>Bacteria</taxon>
        <taxon>Pseudomonadati</taxon>
        <taxon>Pseudomonadota</taxon>
        <taxon>Alphaproteobacteria</taxon>
        <taxon>Hyphomicrobiales</taxon>
        <taxon>Rhizobiaceae</taxon>
        <taxon>Rhizobium/Agrobacterium group</taxon>
        <taxon>Rhizobium</taxon>
    </lineage>
</organism>
<dbReference type="InterPro" id="IPR035906">
    <property type="entry name" value="MetI-like_sf"/>
</dbReference>
<evidence type="ECO:0000256" key="5">
    <source>
        <dbReference type="ARBA" id="ARBA00022692"/>
    </source>
</evidence>
<dbReference type="Proteomes" id="UP000012429">
    <property type="component" value="Unassembled WGS sequence"/>
</dbReference>
<dbReference type="OrthoDB" id="7255919at2"/>
<dbReference type="GO" id="GO:0006865">
    <property type="term" value="P:amino acid transport"/>
    <property type="evidence" value="ECO:0007669"/>
    <property type="project" value="TreeGrafter"/>
</dbReference>
<evidence type="ECO:0000313" key="10">
    <source>
        <dbReference type="EMBL" id="ENN88409.1"/>
    </source>
</evidence>
<comment type="similarity">
    <text evidence="2">Belongs to the binding-protein-dependent transport system permease family. HisMQ subfamily.</text>
</comment>
<comment type="subcellular location">
    <subcellularLocation>
        <location evidence="1">Cell inner membrane</location>
        <topology evidence="1">Multi-pass membrane protein</topology>
    </subcellularLocation>
    <subcellularLocation>
        <location evidence="8">Cell membrane</location>
        <topology evidence="8">Multi-pass membrane protein</topology>
    </subcellularLocation>
</comment>
<dbReference type="PATRIC" id="fig|363754.4.peg.1666"/>
<sequence>MIAFSFFEILWTLIIATRWTIVLSAIALIGGGILGGLLLVLRLAAATLLNYMVASVIVCVQGTPLIIQLFLMFFGVAALGFNVSAWVAATLTLIIWTGAFLGDIWRGCVEAVARGQWEASASLGMGWLQQLRHVIFPQAIRIAIPATVGFSVQVIKATALTSIIGFIDLTRTASFVANATYKPLLTYGLVAIIYFLLCWPLSLSAAHLSRKLNVANRTS</sequence>
<feature type="transmembrane region" description="Helical" evidence="8">
    <location>
        <begin position="48"/>
        <end position="67"/>
    </location>
</feature>
<evidence type="ECO:0000256" key="3">
    <source>
        <dbReference type="ARBA" id="ARBA00022448"/>
    </source>
</evidence>
<evidence type="ECO:0000259" key="9">
    <source>
        <dbReference type="PROSITE" id="PS50928"/>
    </source>
</evidence>
<dbReference type="CDD" id="cd06261">
    <property type="entry name" value="TM_PBP2"/>
    <property type="match status" value="1"/>
</dbReference>
<feature type="transmembrane region" description="Helical" evidence="8">
    <location>
        <begin position="142"/>
        <end position="167"/>
    </location>
</feature>
<feature type="domain" description="ABC transmembrane type-1" evidence="9">
    <location>
        <begin position="17"/>
        <end position="202"/>
    </location>
</feature>
<dbReference type="GO" id="GO:0043190">
    <property type="term" value="C:ATP-binding cassette (ABC) transporter complex"/>
    <property type="evidence" value="ECO:0007669"/>
    <property type="project" value="InterPro"/>
</dbReference>
<dbReference type="STRING" id="363754.RHSP_75665"/>
<evidence type="ECO:0000313" key="11">
    <source>
        <dbReference type="Proteomes" id="UP000012429"/>
    </source>
</evidence>
<dbReference type="SUPFAM" id="SSF161098">
    <property type="entry name" value="MetI-like"/>
    <property type="match status" value="1"/>
</dbReference>
<feature type="transmembrane region" description="Helical" evidence="8">
    <location>
        <begin position="73"/>
        <end position="96"/>
    </location>
</feature>
<dbReference type="Gene3D" id="1.10.3720.10">
    <property type="entry name" value="MetI-like"/>
    <property type="match status" value="1"/>
</dbReference>
<dbReference type="EMBL" id="AQHN01000028">
    <property type="protein sequence ID" value="ENN88409.1"/>
    <property type="molecule type" value="Genomic_DNA"/>
</dbReference>